<evidence type="ECO:0000256" key="1">
    <source>
        <dbReference type="SAM" id="MobiDB-lite"/>
    </source>
</evidence>
<name>A0ABR1YG23_9PEZI</name>
<evidence type="ECO:0000313" key="3">
    <source>
        <dbReference type="EMBL" id="KAK8227505.1"/>
    </source>
</evidence>
<evidence type="ECO:0000256" key="2">
    <source>
        <dbReference type="SAM" id="SignalP"/>
    </source>
</evidence>
<evidence type="ECO:0000313" key="4">
    <source>
        <dbReference type="Proteomes" id="UP001492380"/>
    </source>
</evidence>
<feature type="compositionally biased region" description="Basic residues" evidence="1">
    <location>
        <begin position="64"/>
        <end position="79"/>
    </location>
</feature>
<feature type="signal peptide" evidence="2">
    <location>
        <begin position="1"/>
        <end position="25"/>
    </location>
</feature>
<feature type="compositionally biased region" description="Low complexity" evidence="1">
    <location>
        <begin position="146"/>
        <end position="158"/>
    </location>
</feature>
<reference evidence="3 4" key="1">
    <citation type="submission" date="2024-04" db="EMBL/GenBank/DDBJ databases">
        <title>Phyllosticta paracitricarpa is synonymous to the EU quarantine fungus P. citricarpa based on phylogenomic analyses.</title>
        <authorList>
            <consortium name="Lawrence Berkeley National Laboratory"/>
            <person name="Van Ingen-Buijs V.A."/>
            <person name="Van Westerhoven A.C."/>
            <person name="Haridas S."/>
            <person name="Skiadas P."/>
            <person name="Martin F."/>
            <person name="Groenewald J.Z."/>
            <person name="Crous P.W."/>
            <person name="Seidl M.F."/>
        </authorList>
    </citation>
    <scope>NUCLEOTIDE SEQUENCE [LARGE SCALE GENOMIC DNA]</scope>
    <source>
        <strain evidence="3 4">CBS 123374</strain>
    </source>
</reference>
<feature type="compositionally biased region" description="Basic and acidic residues" evidence="1">
    <location>
        <begin position="95"/>
        <end position="107"/>
    </location>
</feature>
<comment type="caution">
    <text evidence="3">The sequence shown here is derived from an EMBL/GenBank/DDBJ whole genome shotgun (WGS) entry which is preliminary data.</text>
</comment>
<organism evidence="3 4">
    <name type="scientific">Phyllosticta capitalensis</name>
    <dbReference type="NCBI Taxonomy" id="121624"/>
    <lineage>
        <taxon>Eukaryota</taxon>
        <taxon>Fungi</taxon>
        <taxon>Dikarya</taxon>
        <taxon>Ascomycota</taxon>
        <taxon>Pezizomycotina</taxon>
        <taxon>Dothideomycetes</taxon>
        <taxon>Dothideomycetes incertae sedis</taxon>
        <taxon>Botryosphaeriales</taxon>
        <taxon>Phyllostictaceae</taxon>
        <taxon>Phyllosticta</taxon>
    </lineage>
</organism>
<protein>
    <recommendedName>
        <fullName evidence="5">Secreted protein</fullName>
    </recommendedName>
</protein>
<keyword evidence="2" id="KW-0732">Signal</keyword>
<sequence>MLFAIPKAVFGLVLLLSSLFITTNAHPVHHTYRHGVGKPIRPKGWGWLGLHRGAKPDADEKHSHGQWRHGQGHHGHWRHGLHDHEVPAPKPGQSHADEEVRFGESRHRNGAVRVPQPAVSGTLGKFGGNETVPTGVDKMTPPRPRLTPLSTPTPASAE</sequence>
<evidence type="ECO:0008006" key="5">
    <source>
        <dbReference type="Google" id="ProtNLM"/>
    </source>
</evidence>
<dbReference type="EMBL" id="JBBWRZ010000010">
    <property type="protein sequence ID" value="KAK8227505.1"/>
    <property type="molecule type" value="Genomic_DNA"/>
</dbReference>
<gene>
    <name evidence="3" type="ORF">HDK90DRAFT_469277</name>
</gene>
<feature type="chain" id="PRO_5045793839" description="Secreted protein" evidence="2">
    <location>
        <begin position="26"/>
        <end position="158"/>
    </location>
</feature>
<accession>A0ABR1YG23</accession>
<proteinExistence type="predicted"/>
<keyword evidence="4" id="KW-1185">Reference proteome</keyword>
<dbReference type="Proteomes" id="UP001492380">
    <property type="component" value="Unassembled WGS sequence"/>
</dbReference>
<feature type="region of interest" description="Disordered" evidence="1">
    <location>
        <begin position="56"/>
        <end position="158"/>
    </location>
</feature>